<dbReference type="InterPro" id="IPR025508">
    <property type="entry name" value="DUF4395"/>
</dbReference>
<reference evidence="14 15" key="1">
    <citation type="journal article" date="2018" name="Genome Biol. Evol.">
        <title>Multiple Roots of Fruiting Body Formation in Amoebozoa.</title>
        <authorList>
            <person name="Hillmann F."/>
            <person name="Forbes G."/>
            <person name="Novohradska S."/>
            <person name="Ferling I."/>
            <person name="Riege K."/>
            <person name="Groth M."/>
            <person name="Westermann M."/>
            <person name="Marz M."/>
            <person name="Spaller T."/>
            <person name="Winckler T."/>
            <person name="Schaap P."/>
            <person name="Glockner G."/>
        </authorList>
    </citation>
    <scope>NUCLEOTIDE SEQUENCE [LARGE SCALE GENOMIC DNA]</scope>
    <source>
        <strain evidence="14 15">Jena</strain>
    </source>
</reference>
<feature type="compositionally biased region" description="Polar residues" evidence="10">
    <location>
        <begin position="1156"/>
        <end position="1167"/>
    </location>
</feature>
<evidence type="ECO:0000256" key="4">
    <source>
        <dbReference type="ARBA" id="ARBA00022777"/>
    </source>
</evidence>
<feature type="region of interest" description="Disordered" evidence="10">
    <location>
        <begin position="1145"/>
        <end position="1192"/>
    </location>
</feature>
<dbReference type="STRING" id="1890364.A0A2P6MVL3"/>
<evidence type="ECO:0000256" key="11">
    <source>
        <dbReference type="SAM" id="Phobius"/>
    </source>
</evidence>
<evidence type="ECO:0000256" key="1">
    <source>
        <dbReference type="ARBA" id="ARBA00022527"/>
    </source>
</evidence>
<dbReference type="GO" id="GO:0004713">
    <property type="term" value="F:protein tyrosine kinase activity"/>
    <property type="evidence" value="ECO:0007669"/>
    <property type="project" value="UniProtKB-KW"/>
</dbReference>
<dbReference type="Pfam" id="PF00017">
    <property type="entry name" value="SH2"/>
    <property type="match status" value="1"/>
</dbReference>
<evidence type="ECO:0000259" key="13">
    <source>
        <dbReference type="PROSITE" id="PS50011"/>
    </source>
</evidence>
<feature type="transmembrane region" description="Helical" evidence="11">
    <location>
        <begin position="730"/>
        <end position="755"/>
    </location>
</feature>
<comment type="caution">
    <text evidence="14">The sequence shown here is derived from an EMBL/GenBank/DDBJ whole genome shotgun (WGS) entry which is preliminary data.</text>
</comment>
<feature type="transmembrane region" description="Helical" evidence="11">
    <location>
        <begin position="1083"/>
        <end position="1116"/>
    </location>
</feature>
<dbReference type="InterPro" id="IPR001245">
    <property type="entry name" value="Ser-Thr/Tyr_kinase_cat_dom"/>
</dbReference>
<feature type="compositionally biased region" description="Polar residues" evidence="10">
    <location>
        <begin position="21"/>
        <end position="32"/>
    </location>
</feature>
<evidence type="ECO:0000256" key="8">
    <source>
        <dbReference type="PROSITE-ProRule" id="PRU00191"/>
    </source>
</evidence>
<protein>
    <submittedName>
        <fullName evidence="14">SH2 domain-containing protein</fullName>
    </submittedName>
</protein>
<dbReference type="PROSITE" id="PS00107">
    <property type="entry name" value="PROTEIN_KINASE_ATP"/>
    <property type="match status" value="1"/>
</dbReference>
<evidence type="ECO:0000256" key="7">
    <source>
        <dbReference type="ARBA" id="ARBA00025089"/>
    </source>
</evidence>
<dbReference type="PROSITE" id="PS50001">
    <property type="entry name" value="SH2"/>
    <property type="match status" value="1"/>
</dbReference>
<dbReference type="InterPro" id="IPR000980">
    <property type="entry name" value="SH2"/>
</dbReference>
<feature type="transmembrane region" description="Helical" evidence="11">
    <location>
        <begin position="761"/>
        <end position="785"/>
    </location>
</feature>
<keyword evidence="2" id="KW-0808">Transferase</keyword>
<dbReference type="InterPro" id="IPR017441">
    <property type="entry name" value="Protein_kinase_ATP_BS"/>
</dbReference>
<dbReference type="GO" id="GO:0004674">
    <property type="term" value="F:protein serine/threonine kinase activity"/>
    <property type="evidence" value="ECO:0007669"/>
    <property type="project" value="UniProtKB-KW"/>
</dbReference>
<proteinExistence type="predicted"/>
<gene>
    <name evidence="14" type="ORF">PROFUN_09158</name>
</gene>
<evidence type="ECO:0000256" key="2">
    <source>
        <dbReference type="ARBA" id="ARBA00022679"/>
    </source>
</evidence>
<comment type="function">
    <text evidence="7">Required for proper chemotaxis and phagocytosis; proper spatiotemporal control of F-actin levels in chemotaxing cells. Negative regulator of the PI3K (phosphatidylinositol 3 kinase) pathway. Predominantly phosphorylates serines and threonines and tyrosines at a lower level.</text>
</comment>
<evidence type="ECO:0000256" key="9">
    <source>
        <dbReference type="PROSITE-ProRule" id="PRU10141"/>
    </source>
</evidence>
<dbReference type="InterPro" id="IPR036860">
    <property type="entry name" value="SH2_dom_sf"/>
</dbReference>
<dbReference type="PANTHER" id="PTHR44329:SF298">
    <property type="entry name" value="MIXED LINEAGE KINASE DOMAIN-LIKE PROTEIN"/>
    <property type="match status" value="1"/>
</dbReference>
<feature type="region of interest" description="Disordered" evidence="10">
    <location>
        <begin position="1"/>
        <end position="79"/>
    </location>
</feature>
<dbReference type="SUPFAM" id="SSF56112">
    <property type="entry name" value="Protein kinase-like (PK-like)"/>
    <property type="match status" value="1"/>
</dbReference>
<feature type="binding site" evidence="9">
    <location>
        <position position="116"/>
    </location>
    <ligand>
        <name>ATP</name>
        <dbReference type="ChEBI" id="CHEBI:30616"/>
    </ligand>
</feature>
<evidence type="ECO:0000313" key="15">
    <source>
        <dbReference type="Proteomes" id="UP000241769"/>
    </source>
</evidence>
<dbReference type="InParanoid" id="A0A2P6MVL3"/>
<keyword evidence="4" id="KW-0418">Kinase</keyword>
<evidence type="ECO:0000313" key="14">
    <source>
        <dbReference type="EMBL" id="PRP75734.1"/>
    </source>
</evidence>
<dbReference type="EMBL" id="MDYQ01000364">
    <property type="protein sequence ID" value="PRP75734.1"/>
    <property type="molecule type" value="Genomic_DNA"/>
</dbReference>
<feature type="compositionally biased region" description="Low complexity" evidence="10">
    <location>
        <begin position="921"/>
        <end position="933"/>
    </location>
</feature>
<dbReference type="InterPro" id="IPR000719">
    <property type="entry name" value="Prot_kinase_dom"/>
</dbReference>
<dbReference type="PANTHER" id="PTHR44329">
    <property type="entry name" value="SERINE/THREONINE-PROTEIN KINASE TNNI3K-RELATED"/>
    <property type="match status" value="1"/>
</dbReference>
<evidence type="ECO:0000256" key="10">
    <source>
        <dbReference type="SAM" id="MobiDB-lite"/>
    </source>
</evidence>
<organism evidence="14 15">
    <name type="scientific">Planoprotostelium fungivorum</name>
    <dbReference type="NCBI Taxonomy" id="1890364"/>
    <lineage>
        <taxon>Eukaryota</taxon>
        <taxon>Amoebozoa</taxon>
        <taxon>Evosea</taxon>
        <taxon>Variosea</taxon>
        <taxon>Cavosteliida</taxon>
        <taxon>Cavosteliaceae</taxon>
        <taxon>Planoprotostelium</taxon>
    </lineage>
</organism>
<feature type="transmembrane region" description="Helical" evidence="11">
    <location>
        <begin position="805"/>
        <end position="825"/>
    </location>
</feature>
<feature type="transmembrane region" description="Helical" evidence="11">
    <location>
        <begin position="1008"/>
        <end position="1025"/>
    </location>
</feature>
<keyword evidence="5 9" id="KW-0067">ATP-binding</keyword>
<dbReference type="GO" id="GO:0005524">
    <property type="term" value="F:ATP binding"/>
    <property type="evidence" value="ECO:0007669"/>
    <property type="project" value="UniProtKB-UniRule"/>
</dbReference>
<dbReference type="Pfam" id="PF14340">
    <property type="entry name" value="DUF4395"/>
    <property type="match status" value="1"/>
</dbReference>
<keyword evidence="1" id="KW-0723">Serine/threonine-protein kinase</keyword>
<keyword evidence="3 9" id="KW-0547">Nucleotide-binding</keyword>
<evidence type="ECO:0000259" key="12">
    <source>
        <dbReference type="PROSITE" id="PS50001"/>
    </source>
</evidence>
<feature type="transmembrane region" description="Helical" evidence="11">
    <location>
        <begin position="689"/>
        <end position="709"/>
    </location>
</feature>
<keyword evidence="11" id="KW-1133">Transmembrane helix</keyword>
<dbReference type="PROSITE" id="PS00108">
    <property type="entry name" value="PROTEIN_KINASE_ST"/>
    <property type="match status" value="1"/>
</dbReference>
<evidence type="ECO:0000256" key="5">
    <source>
        <dbReference type="ARBA" id="ARBA00022840"/>
    </source>
</evidence>
<dbReference type="SMART" id="SM00252">
    <property type="entry name" value="SH2"/>
    <property type="match status" value="1"/>
</dbReference>
<feature type="transmembrane region" description="Helical" evidence="11">
    <location>
        <begin position="1057"/>
        <end position="1076"/>
    </location>
</feature>
<dbReference type="Gene3D" id="3.30.505.10">
    <property type="entry name" value="SH2 domain"/>
    <property type="match status" value="1"/>
</dbReference>
<feature type="region of interest" description="Disordered" evidence="10">
    <location>
        <begin position="913"/>
        <end position="935"/>
    </location>
</feature>
<feature type="compositionally biased region" description="Polar residues" evidence="10">
    <location>
        <begin position="1182"/>
        <end position="1192"/>
    </location>
</feature>
<dbReference type="InterPro" id="IPR011009">
    <property type="entry name" value="Kinase-like_dom_sf"/>
</dbReference>
<feature type="transmembrane region" description="Helical" evidence="11">
    <location>
        <begin position="837"/>
        <end position="860"/>
    </location>
</feature>
<dbReference type="Pfam" id="PF07714">
    <property type="entry name" value="PK_Tyr_Ser-Thr"/>
    <property type="match status" value="1"/>
</dbReference>
<dbReference type="OrthoDB" id="346907at2759"/>
<feature type="transmembrane region" description="Helical" evidence="11">
    <location>
        <begin position="656"/>
        <end position="677"/>
    </location>
</feature>
<feature type="domain" description="Protein kinase" evidence="13">
    <location>
        <begin position="88"/>
        <end position="345"/>
    </location>
</feature>
<dbReference type="Proteomes" id="UP000241769">
    <property type="component" value="Unassembled WGS sequence"/>
</dbReference>
<dbReference type="Gene3D" id="1.10.510.10">
    <property type="entry name" value="Transferase(Phosphotransferase) domain 1"/>
    <property type="match status" value="1"/>
</dbReference>
<dbReference type="FunFam" id="3.30.200.20:FF:000180">
    <property type="entry name" value="serine/threonine-protein kinase STY46-like"/>
    <property type="match status" value="1"/>
</dbReference>
<dbReference type="SMART" id="SM00220">
    <property type="entry name" value="S_TKc"/>
    <property type="match status" value="1"/>
</dbReference>
<dbReference type="InterPro" id="IPR008271">
    <property type="entry name" value="Ser/Thr_kinase_AS"/>
</dbReference>
<sequence>MGNQQPGGTAPANHRSPRGPTASTARQAQTGPHNEAQAKPHSHHAPAARTEASHAEQNKERAHTTRPAETDADRYNDNIPVEIPSEDIETSDFLGEGVYSEVYKGYVYGTQVAVKKFKNQGLDPAVLREIRKEVGIMRSLRHPNLLLFLGACTEKPGHLMIVTELMETSFHEMNSADLMTKLKNARLAARGMSWLHSRTPVIIHRDLKPENILVDSTGSVKVADFGLSLVKDHSKQEAEEMRKIRGSPAFMSPEALLGQELTPKTDVYSFGMIMWELVSNKSPYDDLHIESFEQLIDVICVKKIREKIPAHLPPTLRQLIEACWQPDPAQRPTFLNIIVLLETAILEAGIEDKEARVWWQKCFSQNNTLRTDVPFETFLMHLSNHLRVASNLKIFQGLRSMLVKNDREIVHMEDFGNLLKWFGPLEEPEKNFLGTMQNLFNKRWFHGDVSQESAENTLAGSEPGTYLIRFSSTPGNFALSKVVENQNKERMVLHIRIPHTVGKGYSLTLDGTTHQFPSLEELVKTPILQLGSAAPGSKYYAQLRLKQIVTGYVNTVNHNWTCVKQADAPLLRQFPEPKQKDTDLAWRKGLVTSTGTMYPECDPRLYWANCSEDWQYQSRIFYLALCIWNSVTLITIFSHGAFTFSRKGWPPVTPEILIIPMAVGGLVLGTYAFTMAWAHGYWGYFSPELLASLPFAISIACHLSLSFLIGSLQTAKVSDQMSPKALKRTAMIKSVIVGSIPVLATFAGAAFISRYPQWSRYSYIVTTGTTAFFGLIFVVYMSIVIRKLKSMNLKGTVIKKMTSKLVQAVVFQTIYVIAVIVHAAAYDNILNIDSIGAWMGVYAVEYFAGTWGMVTLTSLLEKEEFTSKGLQKLKPSIIIYMDDTPGSTATVEIQTIDSSIDVDVRTAKSRSVRFPEASKTNSNSGGDSSDGGNPDACVAGRCPPVKIDVQTAQELARPLWKNWPKSMKDLFRFPHPINEWEWRAVATFTGMIDVTVLVVGAARPDVNIWYLYAIIAYGYLVRIACGPRFDIQGWAVALLIMPLLPKPIYVSGYPKRWGHFLCFVLAIGGFLCYVCGQHTAGQFFIAGLLIGNACQALHSVCWACFSWHLFVVLGFVSEDIRIASQAEFVRKGEATGYRSMMWAASPRTTRSKTGDSENNSLQNSIKASNRLEMNDLERSENGSESPNNSASP</sequence>
<feature type="transmembrane region" description="Helical" evidence="11">
    <location>
        <begin position="620"/>
        <end position="644"/>
    </location>
</feature>
<keyword evidence="11" id="KW-0472">Membrane</keyword>
<dbReference type="PROSITE" id="PS50011">
    <property type="entry name" value="PROTEIN_KINASE_DOM"/>
    <property type="match status" value="1"/>
</dbReference>
<dbReference type="CDD" id="cd13999">
    <property type="entry name" value="STKc_MAP3K-like"/>
    <property type="match status" value="1"/>
</dbReference>
<dbReference type="SUPFAM" id="SSF55550">
    <property type="entry name" value="SH2 domain"/>
    <property type="match status" value="1"/>
</dbReference>
<dbReference type="AlphaFoldDB" id="A0A2P6MVL3"/>
<dbReference type="CDD" id="cd00173">
    <property type="entry name" value="SH2"/>
    <property type="match status" value="1"/>
</dbReference>
<keyword evidence="11" id="KW-0812">Transmembrane</keyword>
<feature type="compositionally biased region" description="Basic and acidic residues" evidence="10">
    <location>
        <begin position="1172"/>
        <end position="1181"/>
    </location>
</feature>
<evidence type="ECO:0000256" key="3">
    <source>
        <dbReference type="ARBA" id="ARBA00022741"/>
    </source>
</evidence>
<dbReference type="InterPro" id="IPR051681">
    <property type="entry name" value="Ser/Thr_Kinases-Pseudokinases"/>
</dbReference>
<feature type="compositionally biased region" description="Basic and acidic residues" evidence="10">
    <location>
        <begin position="51"/>
        <end position="76"/>
    </location>
</feature>
<evidence type="ECO:0000256" key="6">
    <source>
        <dbReference type="ARBA" id="ARBA00023137"/>
    </source>
</evidence>
<accession>A0A2P6MVL3</accession>
<keyword evidence="6" id="KW-0829">Tyrosine-protein kinase</keyword>
<name>A0A2P6MVL3_9EUKA</name>
<feature type="transmembrane region" description="Helical" evidence="11">
    <location>
        <begin position="1032"/>
        <end position="1051"/>
    </location>
</feature>
<feature type="domain" description="SH2" evidence="12">
    <location>
        <begin position="444"/>
        <end position="524"/>
    </location>
</feature>
<dbReference type="Gene3D" id="3.30.200.20">
    <property type="entry name" value="Phosphorylase Kinase, domain 1"/>
    <property type="match status" value="1"/>
</dbReference>
<keyword evidence="8" id="KW-0727">SH2 domain</keyword>
<keyword evidence="15" id="KW-1185">Reference proteome</keyword>